<feature type="domain" description="FMN hydroxy acid dehydrogenase" evidence="7">
    <location>
        <begin position="36"/>
        <end position="469"/>
    </location>
</feature>
<keyword evidence="5" id="KW-0576">Peroxisome</keyword>
<dbReference type="PROSITE" id="PS00557">
    <property type="entry name" value="FMN_HYDROXY_ACID_DH_1"/>
    <property type="match status" value="1"/>
</dbReference>
<dbReference type="PROSITE" id="PS51349">
    <property type="entry name" value="FMN_HYDROXY_ACID_DH_2"/>
    <property type="match status" value="1"/>
</dbReference>
<comment type="cofactor">
    <cofactor evidence="1">
        <name>FMN</name>
        <dbReference type="ChEBI" id="CHEBI:58210"/>
    </cofactor>
</comment>
<dbReference type="GO" id="GO:0010181">
    <property type="term" value="F:FMN binding"/>
    <property type="evidence" value="ECO:0007669"/>
    <property type="project" value="InterPro"/>
</dbReference>
<dbReference type="STRING" id="4577.A0A1D6DYT6"/>
<evidence type="ECO:0000256" key="6">
    <source>
        <dbReference type="ARBA" id="ARBA00024042"/>
    </source>
</evidence>
<comment type="similarity">
    <text evidence="6">Belongs to the FMN-dependent alpha-hydroxy acid dehydrogenase family.</text>
</comment>
<evidence type="ECO:0000256" key="3">
    <source>
        <dbReference type="ARBA" id="ARBA00013087"/>
    </source>
</evidence>
<dbReference type="GO" id="GO:0005777">
    <property type="term" value="C:peroxisome"/>
    <property type="evidence" value="ECO:0007669"/>
    <property type="project" value="UniProtKB-SubCell"/>
</dbReference>
<gene>
    <name evidence="8" type="ORF">ZEAMMB73_Zm00001d002260</name>
</gene>
<evidence type="ECO:0000256" key="1">
    <source>
        <dbReference type="ARBA" id="ARBA00001917"/>
    </source>
</evidence>
<evidence type="ECO:0000256" key="2">
    <source>
        <dbReference type="ARBA" id="ARBA00004275"/>
    </source>
</evidence>
<reference evidence="8" key="1">
    <citation type="submission" date="2015-12" db="EMBL/GenBank/DDBJ databases">
        <title>Update maize B73 reference genome by single molecule sequencing technologies.</title>
        <authorList>
            <consortium name="Maize Genome Sequencing Project"/>
            <person name="Ware D."/>
        </authorList>
    </citation>
    <scope>NUCLEOTIDE SEQUENCE [LARGE SCALE GENOMIC DNA]</scope>
    <source>
        <tissue evidence="8">Seedling</tissue>
    </source>
</reference>
<proteinExistence type="inferred from homology"/>
<dbReference type="SMR" id="A0A1D6DYT6"/>
<comment type="subcellular location">
    <subcellularLocation>
        <location evidence="2">Peroxisome</location>
    </subcellularLocation>
</comment>
<dbReference type="ExpressionAtlas" id="A0A1D6DYT6">
    <property type="expression patterns" value="baseline and differential"/>
</dbReference>
<dbReference type="InParanoid" id="A0A1D6DYT6"/>
<dbReference type="EMBL" id="CM007648">
    <property type="protein sequence ID" value="ONM13726.1"/>
    <property type="molecule type" value="Genomic_DNA"/>
</dbReference>
<dbReference type="Pfam" id="PF01070">
    <property type="entry name" value="FMN_dh"/>
    <property type="match status" value="3"/>
</dbReference>
<dbReference type="InterPro" id="IPR013785">
    <property type="entry name" value="Aldolase_TIM"/>
</dbReference>
<dbReference type="EMBL" id="CM007648">
    <property type="protein sequence ID" value="ONM13725.1"/>
    <property type="molecule type" value="Genomic_DNA"/>
</dbReference>
<accession>A0A1D6DYT6</accession>
<evidence type="ECO:0000313" key="8">
    <source>
        <dbReference type="EMBL" id="ONM13726.1"/>
    </source>
</evidence>
<dbReference type="PANTHER" id="PTHR10578">
    <property type="entry name" value="S -2-HYDROXY-ACID OXIDASE-RELATED"/>
    <property type="match status" value="1"/>
</dbReference>
<evidence type="ECO:0000256" key="4">
    <source>
        <dbReference type="ARBA" id="ARBA00023002"/>
    </source>
</evidence>
<dbReference type="GO" id="GO:0003973">
    <property type="term" value="F:(S)-2-hydroxy-acid oxidase activity"/>
    <property type="evidence" value="ECO:0007669"/>
    <property type="project" value="UniProtKB-EC"/>
</dbReference>
<protein>
    <recommendedName>
        <fullName evidence="3">(S)-2-hydroxy-acid oxidase</fullName>
        <ecNumber evidence="3">1.1.3.15</ecNumber>
    </recommendedName>
</protein>
<dbReference type="InterPro" id="IPR012133">
    <property type="entry name" value="Alpha-hydoxy_acid_DH_FMN"/>
</dbReference>
<name>A0A1D6DYT6_MAIZE</name>
<dbReference type="PANTHER" id="PTHR10578:SF72">
    <property type="entry name" value="GLYCOLATE OXIDASE 2"/>
    <property type="match status" value="1"/>
</dbReference>
<evidence type="ECO:0000256" key="5">
    <source>
        <dbReference type="ARBA" id="ARBA00023140"/>
    </source>
</evidence>
<dbReference type="Gene3D" id="3.20.20.70">
    <property type="entry name" value="Aldolase class I"/>
    <property type="match status" value="2"/>
</dbReference>
<dbReference type="CDD" id="cd02809">
    <property type="entry name" value="alpha_hydroxyacid_oxid_FMN"/>
    <property type="match status" value="1"/>
</dbReference>
<dbReference type="InterPro" id="IPR000262">
    <property type="entry name" value="FMN-dep_DH"/>
</dbReference>
<organism evidence="8">
    <name type="scientific">Zea mays</name>
    <name type="common">Maize</name>
    <dbReference type="NCBI Taxonomy" id="4577"/>
    <lineage>
        <taxon>Eukaryota</taxon>
        <taxon>Viridiplantae</taxon>
        <taxon>Streptophyta</taxon>
        <taxon>Embryophyta</taxon>
        <taxon>Tracheophyta</taxon>
        <taxon>Spermatophyta</taxon>
        <taxon>Magnoliopsida</taxon>
        <taxon>Liliopsida</taxon>
        <taxon>Poales</taxon>
        <taxon>Poaceae</taxon>
        <taxon>PACMAD clade</taxon>
        <taxon>Panicoideae</taxon>
        <taxon>Andropogonodae</taxon>
        <taxon>Andropogoneae</taxon>
        <taxon>Tripsacinae</taxon>
        <taxon>Zea</taxon>
    </lineage>
</organism>
<keyword evidence="4" id="KW-0560">Oxidoreductase</keyword>
<dbReference type="AlphaFoldDB" id="A0A1D6DYT6"/>
<sequence length="476" mass="52032">MANSSPMGDSLQLQSVEFHSRTAGRTVLLQIYFEHREMALITNVSDYEELAKQKLPKMVYDFYAGGAEDQWTLKENKEAFSKILFRPRVLIDVSHIDMSTSILGYKISMPIMVAPTALHKLAHQEGEVASAQAAAAAGTIMVCKIAPLYRLSGRSHMNSFTGCIFRRCLHGHLAALRKLAQLHQDSVSSNFQYSRIGISCNSLSEGLKMLAIRQSPSLSTLHALVAGKPMSGTGHIVVLQSGLFVVPCVPRFRLPENVVLKCFEGLDLSKMDKTKGSGLAAYATSQIDSSLSWKDIKWLQTITGLPILVKGVITAEDARIAIECGVAGIIVSNHGGRQLDYLPATISCLEEVCKSITAQLPRTPLVHGLMLTYLGKGKLQVVREAKGRRVPVFLDGGIRRGTDVFKALALGASGVFIGRPVLFALAVDGRAGVRNALRMLRDELEITMALSGCASLKDITRDRVITERDMIRRSRI</sequence>
<dbReference type="InterPro" id="IPR037396">
    <property type="entry name" value="FMN_HAD"/>
</dbReference>
<dbReference type="SUPFAM" id="SSF51395">
    <property type="entry name" value="FMN-linked oxidoreductases"/>
    <property type="match status" value="1"/>
</dbReference>
<dbReference type="EC" id="1.1.3.15" evidence="3"/>
<dbReference type="InterPro" id="IPR008259">
    <property type="entry name" value="FMN_hydac_DH_AS"/>
</dbReference>
<evidence type="ECO:0000259" key="7">
    <source>
        <dbReference type="PROSITE" id="PS51349"/>
    </source>
</evidence>